<keyword evidence="1" id="KW-0479">Metal-binding</keyword>
<feature type="domain" description="Phytocyanin" evidence="7">
    <location>
        <begin position="29"/>
        <end position="128"/>
    </location>
</feature>
<dbReference type="Pfam" id="PF02298">
    <property type="entry name" value="Cu_bind_like"/>
    <property type="match status" value="1"/>
</dbReference>
<evidence type="ECO:0000256" key="4">
    <source>
        <dbReference type="ARBA" id="ARBA00071970"/>
    </source>
</evidence>
<dbReference type="InterPro" id="IPR008972">
    <property type="entry name" value="Cupredoxin"/>
</dbReference>
<dbReference type="EMBL" id="VDCV01000007">
    <property type="protein sequence ID" value="KAB5548250.1"/>
    <property type="molecule type" value="Genomic_DNA"/>
</dbReference>
<feature type="signal peptide" evidence="6">
    <location>
        <begin position="1"/>
        <end position="18"/>
    </location>
</feature>
<dbReference type="GO" id="GO:0005886">
    <property type="term" value="C:plasma membrane"/>
    <property type="evidence" value="ECO:0007669"/>
    <property type="project" value="TreeGrafter"/>
</dbReference>
<proteinExistence type="predicted"/>
<keyword evidence="2" id="KW-0186">Copper</keyword>
<accession>A0A5N5LZL4</accession>
<dbReference type="SUPFAM" id="SSF49503">
    <property type="entry name" value="Cupredoxins"/>
    <property type="match status" value="1"/>
</dbReference>
<dbReference type="InterPro" id="IPR041844">
    <property type="entry name" value="Plantacyanin"/>
</dbReference>
<dbReference type="PANTHER" id="PTHR33021:SF292">
    <property type="entry name" value="EARLY NODULIN-LIKE PROTEIN 22"/>
    <property type="match status" value="1"/>
</dbReference>
<protein>
    <recommendedName>
        <fullName evidence="4">Basic blue protein</fullName>
    </recommendedName>
    <alternativeName>
        <fullName evidence="5">Plantacyanin</fullName>
    </alternativeName>
</protein>
<evidence type="ECO:0000256" key="1">
    <source>
        <dbReference type="ARBA" id="ARBA00022723"/>
    </source>
</evidence>
<dbReference type="PANTHER" id="PTHR33021">
    <property type="entry name" value="BLUE COPPER PROTEIN"/>
    <property type="match status" value="1"/>
</dbReference>
<keyword evidence="9" id="KW-1185">Reference proteome</keyword>
<evidence type="ECO:0000256" key="6">
    <source>
        <dbReference type="SAM" id="SignalP"/>
    </source>
</evidence>
<name>A0A5N5LZL4_9ROSI</name>
<feature type="chain" id="PRO_5024358426" description="Basic blue protein" evidence="6">
    <location>
        <begin position="19"/>
        <end position="137"/>
    </location>
</feature>
<sequence length="137" mass="15206">MNIPIIATIAALWSLVFQQCYVAQARGPVTYVVGDDLGWTLEANPESWTRGKKFYAGDILEFKYDTYEANVVVVEKKDHDDCSVSETSAFYTSGDDKIQLVFGANYFICSDLPNQCAGGMKMAINATSRPPRPLRAH</sequence>
<gene>
    <name evidence="8" type="ORF">DKX38_011656</name>
</gene>
<dbReference type="InterPro" id="IPR039391">
    <property type="entry name" value="Phytocyanin-like"/>
</dbReference>
<keyword evidence="3" id="KW-1015">Disulfide bond</keyword>
<comment type="caution">
    <text evidence="8">The sequence shown here is derived from an EMBL/GenBank/DDBJ whole genome shotgun (WGS) entry which is preliminary data.</text>
</comment>
<dbReference type="AlphaFoldDB" id="A0A5N5LZL4"/>
<evidence type="ECO:0000256" key="5">
    <source>
        <dbReference type="ARBA" id="ARBA00082491"/>
    </source>
</evidence>
<dbReference type="PROSITE" id="PS51485">
    <property type="entry name" value="PHYTOCYANIN"/>
    <property type="match status" value="1"/>
</dbReference>
<keyword evidence="6" id="KW-0732">Signal</keyword>
<evidence type="ECO:0000256" key="2">
    <source>
        <dbReference type="ARBA" id="ARBA00023008"/>
    </source>
</evidence>
<dbReference type="GO" id="GO:0009055">
    <property type="term" value="F:electron transfer activity"/>
    <property type="evidence" value="ECO:0007669"/>
    <property type="project" value="InterPro"/>
</dbReference>
<dbReference type="CDD" id="cd11013">
    <property type="entry name" value="Plantacyanin"/>
    <property type="match status" value="1"/>
</dbReference>
<reference evidence="9" key="1">
    <citation type="journal article" date="2019" name="Gigascience">
        <title>De novo genome assembly of the endangered Acer yangbiense, a plant species with extremely small populations endemic to Yunnan Province, China.</title>
        <authorList>
            <person name="Yang J."/>
            <person name="Wariss H.M."/>
            <person name="Tao L."/>
            <person name="Zhang R."/>
            <person name="Yun Q."/>
            <person name="Hollingsworth P."/>
            <person name="Dao Z."/>
            <person name="Luo G."/>
            <person name="Guo H."/>
            <person name="Ma Y."/>
            <person name="Sun W."/>
        </authorList>
    </citation>
    <scope>NUCLEOTIDE SEQUENCE [LARGE SCALE GENOMIC DNA]</scope>
    <source>
        <strain evidence="9">cv. br00</strain>
    </source>
</reference>
<organism evidence="8 9">
    <name type="scientific">Salix brachista</name>
    <dbReference type="NCBI Taxonomy" id="2182728"/>
    <lineage>
        <taxon>Eukaryota</taxon>
        <taxon>Viridiplantae</taxon>
        <taxon>Streptophyta</taxon>
        <taxon>Embryophyta</taxon>
        <taxon>Tracheophyta</taxon>
        <taxon>Spermatophyta</taxon>
        <taxon>Magnoliopsida</taxon>
        <taxon>eudicotyledons</taxon>
        <taxon>Gunneridae</taxon>
        <taxon>Pentapetalae</taxon>
        <taxon>rosids</taxon>
        <taxon>fabids</taxon>
        <taxon>Malpighiales</taxon>
        <taxon>Salicaceae</taxon>
        <taxon>Saliceae</taxon>
        <taxon>Salix</taxon>
    </lineage>
</organism>
<evidence type="ECO:0000313" key="9">
    <source>
        <dbReference type="Proteomes" id="UP000326939"/>
    </source>
</evidence>
<evidence type="ECO:0000256" key="3">
    <source>
        <dbReference type="ARBA" id="ARBA00023157"/>
    </source>
</evidence>
<dbReference type="Proteomes" id="UP000326939">
    <property type="component" value="Chromosome 7"/>
</dbReference>
<evidence type="ECO:0000259" key="7">
    <source>
        <dbReference type="PROSITE" id="PS51485"/>
    </source>
</evidence>
<dbReference type="InterPro" id="IPR003245">
    <property type="entry name" value="Phytocyanin_dom"/>
</dbReference>
<dbReference type="GO" id="GO:0046872">
    <property type="term" value="F:metal ion binding"/>
    <property type="evidence" value="ECO:0007669"/>
    <property type="project" value="UniProtKB-KW"/>
</dbReference>
<dbReference type="FunFam" id="2.60.40.420:FF:000013">
    <property type="entry name" value="basic blue protein-like"/>
    <property type="match status" value="1"/>
</dbReference>
<dbReference type="Gene3D" id="2.60.40.420">
    <property type="entry name" value="Cupredoxins - blue copper proteins"/>
    <property type="match status" value="1"/>
</dbReference>
<evidence type="ECO:0000313" key="8">
    <source>
        <dbReference type="EMBL" id="KAB5548250.1"/>
    </source>
</evidence>